<evidence type="ECO:0000256" key="1">
    <source>
        <dbReference type="SAM" id="Phobius"/>
    </source>
</evidence>
<dbReference type="EMBL" id="BANT01000029">
    <property type="protein sequence ID" value="GAC58073.1"/>
    <property type="molecule type" value="Genomic_DNA"/>
</dbReference>
<reference evidence="2 3" key="1">
    <citation type="submission" date="2012-12" db="EMBL/GenBank/DDBJ databases">
        <title>Whole genome shotgun sequence of Gordonia hirsuta NBRC 16056.</title>
        <authorList>
            <person name="Isaki-Nakamura S."/>
            <person name="Hosoyama A."/>
            <person name="Tsuchikane K."/>
            <person name="Katsumata H."/>
            <person name="Baba S."/>
            <person name="Yamazaki S."/>
            <person name="Fujita N."/>
        </authorList>
    </citation>
    <scope>NUCLEOTIDE SEQUENCE [LARGE SCALE GENOMIC DNA]</scope>
    <source>
        <strain evidence="2 3">NBRC 16056</strain>
    </source>
</reference>
<evidence type="ECO:0000313" key="2">
    <source>
        <dbReference type="EMBL" id="GAC58073.1"/>
    </source>
</evidence>
<gene>
    <name evidence="2" type="ORF">GOHSU_29_00560</name>
</gene>
<feature type="transmembrane region" description="Helical" evidence="1">
    <location>
        <begin position="65"/>
        <end position="88"/>
    </location>
</feature>
<accession>L7LDG4</accession>
<keyword evidence="1" id="KW-0812">Transmembrane</keyword>
<organism evidence="2 3">
    <name type="scientific">Gordonia hirsuta DSM 44140 = NBRC 16056</name>
    <dbReference type="NCBI Taxonomy" id="1121927"/>
    <lineage>
        <taxon>Bacteria</taxon>
        <taxon>Bacillati</taxon>
        <taxon>Actinomycetota</taxon>
        <taxon>Actinomycetes</taxon>
        <taxon>Mycobacteriales</taxon>
        <taxon>Gordoniaceae</taxon>
        <taxon>Gordonia</taxon>
    </lineage>
</organism>
<dbReference type="AlphaFoldDB" id="L7LDG4"/>
<dbReference type="STRING" id="1121927.GOHSU_29_00560"/>
<name>L7LDG4_9ACTN</name>
<keyword evidence="1" id="KW-0472">Membrane</keyword>
<comment type="caution">
    <text evidence="2">The sequence shown here is derived from an EMBL/GenBank/DDBJ whole genome shotgun (WGS) entry which is preliminary data.</text>
</comment>
<sequence length="89" mass="9141">MTEPTTGAPIQSTKATLALVLAIVSLVMPYVWFILAIAAIALARVAQTEIMQSGGRVLGAGRARAAAIVGWIGLAGGLFVTIALHTVLQ</sequence>
<protein>
    <recommendedName>
        <fullName evidence="4">DUF4190 domain-containing protein</fullName>
    </recommendedName>
</protein>
<feature type="transmembrane region" description="Helical" evidence="1">
    <location>
        <begin position="20"/>
        <end position="45"/>
    </location>
</feature>
<dbReference type="RefSeq" id="WP_005941462.1">
    <property type="nucleotide sequence ID" value="NZ_ATVK01000015.1"/>
</dbReference>
<evidence type="ECO:0008006" key="4">
    <source>
        <dbReference type="Google" id="ProtNLM"/>
    </source>
</evidence>
<proteinExistence type="predicted"/>
<dbReference type="Proteomes" id="UP000053405">
    <property type="component" value="Unassembled WGS sequence"/>
</dbReference>
<keyword evidence="1" id="KW-1133">Transmembrane helix</keyword>
<evidence type="ECO:0000313" key="3">
    <source>
        <dbReference type="Proteomes" id="UP000053405"/>
    </source>
</evidence>
<keyword evidence="3" id="KW-1185">Reference proteome</keyword>